<protein>
    <submittedName>
        <fullName evidence="4">Uncharacterized protein LOC106742373</fullName>
    </submittedName>
</protein>
<dbReference type="KEGG" id="dqu:106742373"/>
<feature type="region of interest" description="Disordered" evidence="1">
    <location>
        <begin position="146"/>
        <end position="165"/>
    </location>
</feature>
<keyword evidence="3" id="KW-1185">Reference proteome</keyword>
<reference evidence="4" key="1">
    <citation type="submission" date="2025-08" db="UniProtKB">
        <authorList>
            <consortium name="RefSeq"/>
        </authorList>
    </citation>
    <scope>IDENTIFICATION</scope>
</reference>
<organism evidence="3 4">
    <name type="scientific">Dinoponera quadriceps</name>
    <name type="common">South American ant</name>
    <dbReference type="NCBI Taxonomy" id="609295"/>
    <lineage>
        <taxon>Eukaryota</taxon>
        <taxon>Metazoa</taxon>
        <taxon>Ecdysozoa</taxon>
        <taxon>Arthropoda</taxon>
        <taxon>Hexapoda</taxon>
        <taxon>Insecta</taxon>
        <taxon>Pterygota</taxon>
        <taxon>Neoptera</taxon>
        <taxon>Endopterygota</taxon>
        <taxon>Hymenoptera</taxon>
        <taxon>Apocrita</taxon>
        <taxon>Aculeata</taxon>
        <taxon>Formicoidea</taxon>
        <taxon>Formicidae</taxon>
        <taxon>Ponerinae</taxon>
        <taxon>Ponerini</taxon>
        <taxon>Dinoponera</taxon>
    </lineage>
</organism>
<keyword evidence="2" id="KW-0812">Transmembrane</keyword>
<keyword evidence="2" id="KW-0472">Membrane</keyword>
<name>A0A6P3WX75_DINQU</name>
<dbReference type="RefSeq" id="XP_014470741.1">
    <property type="nucleotide sequence ID" value="XM_014615255.1"/>
</dbReference>
<dbReference type="GeneID" id="106742373"/>
<evidence type="ECO:0000256" key="2">
    <source>
        <dbReference type="SAM" id="Phobius"/>
    </source>
</evidence>
<evidence type="ECO:0000313" key="4">
    <source>
        <dbReference type="RefSeq" id="XP_014470741.1"/>
    </source>
</evidence>
<feature type="transmembrane region" description="Helical" evidence="2">
    <location>
        <begin position="63"/>
        <end position="85"/>
    </location>
</feature>
<proteinExistence type="predicted"/>
<evidence type="ECO:0000256" key="1">
    <source>
        <dbReference type="SAM" id="MobiDB-lite"/>
    </source>
</evidence>
<dbReference type="Proteomes" id="UP000515204">
    <property type="component" value="Unplaced"/>
</dbReference>
<feature type="compositionally biased region" description="Basic residues" evidence="1">
    <location>
        <begin position="151"/>
        <end position="165"/>
    </location>
</feature>
<keyword evidence="2" id="KW-1133">Transmembrane helix</keyword>
<dbReference type="AlphaFoldDB" id="A0A6P3WX75"/>
<sequence length="165" mass="18839">MARLYYECSNFGLKNESASNGDDNAIIRPYACTPDRYCLYCCCNPQCCFVVQRRTPRHLWEAWYFWLGIALVAVFVISSVSSYIVSNYRHNIQGIPFRHNPHVNANVRNDRFNRPAGNQNQISISIIPSTGTLSSQRKTLVIGAQPGVTHMSKREKRKRRGRASP</sequence>
<evidence type="ECO:0000313" key="3">
    <source>
        <dbReference type="Proteomes" id="UP000515204"/>
    </source>
</evidence>
<dbReference type="OrthoDB" id="6578935at2759"/>
<gene>
    <name evidence="4" type="primary">LOC106742373</name>
</gene>
<accession>A0A6P3WX75</accession>